<accession>A0A418VA21</accession>
<dbReference type="InterPro" id="IPR036465">
    <property type="entry name" value="vWFA_dom_sf"/>
</dbReference>
<dbReference type="Gene3D" id="3.40.50.410">
    <property type="entry name" value="von Willebrand factor, type A domain"/>
    <property type="match status" value="1"/>
</dbReference>
<dbReference type="InterPro" id="IPR051266">
    <property type="entry name" value="CLCR"/>
</dbReference>
<protein>
    <submittedName>
        <fullName evidence="2">VWA domain-containing protein</fullName>
    </submittedName>
</protein>
<reference evidence="2 3" key="1">
    <citation type="submission" date="2018-09" db="EMBL/GenBank/DDBJ databases">
        <authorList>
            <person name="Zhu H."/>
        </authorList>
    </citation>
    <scope>NUCLEOTIDE SEQUENCE [LARGE SCALE GENOMIC DNA]</scope>
    <source>
        <strain evidence="2 3">K2S05-167</strain>
    </source>
</reference>
<gene>
    <name evidence="2" type="ORF">D3875_16955</name>
</gene>
<dbReference type="EMBL" id="QYUJ01000014">
    <property type="protein sequence ID" value="RJF72978.1"/>
    <property type="molecule type" value="Genomic_DNA"/>
</dbReference>
<dbReference type="PANTHER" id="PTHR10579:SF43">
    <property type="entry name" value="ZINC FINGER (C3HC4-TYPE RING FINGER) FAMILY PROTEIN"/>
    <property type="match status" value="1"/>
</dbReference>
<dbReference type="Pfam" id="PF00092">
    <property type="entry name" value="VWA"/>
    <property type="match status" value="1"/>
</dbReference>
<dbReference type="InterPro" id="IPR002035">
    <property type="entry name" value="VWF_A"/>
</dbReference>
<dbReference type="AlphaFoldDB" id="A0A418VA21"/>
<proteinExistence type="predicted"/>
<keyword evidence="3" id="KW-1185">Reference proteome</keyword>
<dbReference type="Proteomes" id="UP000286287">
    <property type="component" value="Unassembled WGS sequence"/>
</dbReference>
<dbReference type="CDD" id="cd00198">
    <property type="entry name" value="vWFA"/>
    <property type="match status" value="1"/>
</dbReference>
<dbReference type="RefSeq" id="WP_119765628.1">
    <property type="nucleotide sequence ID" value="NZ_QYUJ01000014.1"/>
</dbReference>
<dbReference type="PANTHER" id="PTHR10579">
    <property type="entry name" value="CALCIUM-ACTIVATED CHLORIDE CHANNEL REGULATOR"/>
    <property type="match status" value="1"/>
</dbReference>
<dbReference type="SMART" id="SM00327">
    <property type="entry name" value="VWA"/>
    <property type="match status" value="1"/>
</dbReference>
<evidence type="ECO:0000313" key="2">
    <source>
        <dbReference type="EMBL" id="RJF72978.1"/>
    </source>
</evidence>
<feature type="domain" description="VWFA" evidence="1">
    <location>
        <begin position="42"/>
        <end position="245"/>
    </location>
</feature>
<dbReference type="OrthoDB" id="140153at2"/>
<name>A0A418VA21_9DEIO</name>
<dbReference type="PROSITE" id="PS50234">
    <property type="entry name" value="VWFA"/>
    <property type="match status" value="1"/>
</dbReference>
<organism evidence="2 3">
    <name type="scientific">Deinococcus cavernae</name>
    <dbReference type="NCBI Taxonomy" id="2320857"/>
    <lineage>
        <taxon>Bacteria</taxon>
        <taxon>Thermotogati</taxon>
        <taxon>Deinococcota</taxon>
        <taxon>Deinococci</taxon>
        <taxon>Deinococcales</taxon>
        <taxon>Deinococcaceae</taxon>
        <taxon>Deinococcus</taxon>
    </lineage>
</organism>
<evidence type="ECO:0000259" key="1">
    <source>
        <dbReference type="PROSITE" id="PS50234"/>
    </source>
</evidence>
<sequence>MLEARVQLHREFFLSRTPGQRLFVALHLQPLEAARLVRPALSVAFVVDTSQSMRERVTPPTSFSDALLGSGKDKLDLVVQALEGLLVSDLLRPEDRLSLTQFDDGARVVLPFTSAVEQEKLRGAIRKLPNFSGGTSMGKGMQKARPLLAQEQGNRRMVLLTDGQTRDEGLVRRETNELAQLDIPVTTVGVGDDVNTALLTKVADLTQGKPVDVVPDSQNPQPPAVRASDLPAALLGDLQSAANEVLTKVTLGIRTIQGVTTERITRVQPTQTEVDLTRTPYPLGNLDAQTGSTFVLEFSVPDRTPSRVRIGQLVVGYQVPGTTDRAELPPLDIVIEFTADDSLAARIHPDVMRWVQQRNIEGLVVQATQESNPQVAHEKLLLARQLTERLKNDTMTRVLDQAIGELQAGKTISINTAKTLRIGAKTQTLRVEDKTLPSDEDIRRITGA</sequence>
<comment type="caution">
    <text evidence="2">The sequence shown here is derived from an EMBL/GenBank/DDBJ whole genome shotgun (WGS) entry which is preliminary data.</text>
</comment>
<dbReference type="SUPFAM" id="SSF53300">
    <property type="entry name" value="vWA-like"/>
    <property type="match status" value="1"/>
</dbReference>
<evidence type="ECO:0000313" key="3">
    <source>
        <dbReference type="Proteomes" id="UP000286287"/>
    </source>
</evidence>